<keyword evidence="4" id="KW-0720">Serine protease</keyword>
<dbReference type="Gene3D" id="3.40.50.880">
    <property type="match status" value="1"/>
</dbReference>
<dbReference type="InterPro" id="IPR005320">
    <property type="entry name" value="Peptidase_S51"/>
</dbReference>
<dbReference type="PANTHER" id="PTHR20842:SF0">
    <property type="entry name" value="ALPHA-ASPARTYL DIPEPTIDASE"/>
    <property type="match status" value="1"/>
</dbReference>
<evidence type="ECO:0000256" key="4">
    <source>
        <dbReference type="ARBA" id="ARBA00022825"/>
    </source>
</evidence>
<evidence type="ECO:0000313" key="6">
    <source>
        <dbReference type="Proteomes" id="UP000596049"/>
    </source>
</evidence>
<keyword evidence="2" id="KW-0645">Protease</keyword>
<keyword evidence="6" id="KW-1185">Reference proteome</keyword>
<sequence>MKKMFLSSSFSDAGHFLKGFVGENIKGKRVTFIPTASAVEEEIHYVESAKVVFEELGMIVEVLDISNTDKSEAGKILKNNDFIYVSGGNTFFLLQELKRSEIDQLIIEQINSGKIYIGESAGSIIMAPDIDYVKYIDEKGKARQLESTKGLNLISIYPVPHYGHEFFNSMIDEVITNYNNKIPLTLISNSQVILVRDDDIEVI</sequence>
<proteinExistence type="inferred from homology"/>
<dbReference type="RefSeq" id="WP_075807341.1">
    <property type="nucleotide sequence ID" value="NZ_CP067341.1"/>
</dbReference>
<name>A0ABX7AYW6_9BACI</name>
<reference evidence="5 6" key="1">
    <citation type="submission" date="2020-01" db="EMBL/GenBank/DDBJ databases">
        <authorList>
            <person name="Liu G."/>
            <person name="Liu B."/>
        </authorList>
    </citation>
    <scope>NUCLEOTIDE SEQUENCE [LARGE SCALE GENOMIC DNA]</scope>
    <source>
        <strain evidence="5 6">FJAT-51161</strain>
    </source>
</reference>
<protein>
    <submittedName>
        <fullName evidence="5">Type 1 glutamine amidotransferase-like domain-containing protein</fullName>
    </submittedName>
</protein>
<dbReference type="SUPFAM" id="SSF52317">
    <property type="entry name" value="Class I glutamine amidotransferase-like"/>
    <property type="match status" value="1"/>
</dbReference>
<keyword evidence="3" id="KW-0378">Hydrolase</keyword>
<dbReference type="Pfam" id="PF03575">
    <property type="entry name" value="Peptidase_S51"/>
    <property type="match status" value="1"/>
</dbReference>
<dbReference type="Proteomes" id="UP000596049">
    <property type="component" value="Chromosome"/>
</dbReference>
<evidence type="ECO:0000256" key="3">
    <source>
        <dbReference type="ARBA" id="ARBA00022801"/>
    </source>
</evidence>
<evidence type="ECO:0000256" key="1">
    <source>
        <dbReference type="ARBA" id="ARBA00006534"/>
    </source>
</evidence>
<dbReference type="PANTHER" id="PTHR20842">
    <property type="entry name" value="PROTEASE S51 ALPHA-ASPARTYL DIPEPTIDASE"/>
    <property type="match status" value="1"/>
</dbReference>
<accession>A0ABX7AYW6</accession>
<dbReference type="InterPro" id="IPR029062">
    <property type="entry name" value="Class_I_gatase-like"/>
</dbReference>
<evidence type="ECO:0000256" key="2">
    <source>
        <dbReference type="ARBA" id="ARBA00022670"/>
    </source>
</evidence>
<evidence type="ECO:0000313" key="5">
    <source>
        <dbReference type="EMBL" id="QQP14447.1"/>
    </source>
</evidence>
<gene>
    <name evidence="5" type="ORF">FJQ98_10780</name>
</gene>
<comment type="similarity">
    <text evidence="1">Belongs to the peptidase S51 family.</text>
</comment>
<dbReference type="EMBL" id="CP067341">
    <property type="protein sequence ID" value="QQP14447.1"/>
    <property type="molecule type" value="Genomic_DNA"/>
</dbReference>
<organism evidence="5 6">
    <name type="scientific">Lysinibacillus agricola</name>
    <dbReference type="NCBI Taxonomy" id="2590012"/>
    <lineage>
        <taxon>Bacteria</taxon>
        <taxon>Bacillati</taxon>
        <taxon>Bacillota</taxon>
        <taxon>Bacilli</taxon>
        <taxon>Bacillales</taxon>
        <taxon>Bacillaceae</taxon>
        <taxon>Lysinibacillus</taxon>
    </lineage>
</organism>